<feature type="region of interest" description="Disordered" evidence="1">
    <location>
        <begin position="119"/>
        <end position="203"/>
    </location>
</feature>
<protein>
    <submittedName>
        <fullName evidence="2">Uncharacterized protein</fullName>
    </submittedName>
</protein>
<evidence type="ECO:0000256" key="1">
    <source>
        <dbReference type="SAM" id="MobiDB-lite"/>
    </source>
</evidence>
<dbReference type="Proteomes" id="UP000198211">
    <property type="component" value="Unassembled WGS sequence"/>
</dbReference>
<gene>
    <name evidence="2" type="ORF">PHMEG_00012906</name>
</gene>
<proteinExistence type="predicted"/>
<evidence type="ECO:0000313" key="2">
    <source>
        <dbReference type="EMBL" id="OWZ13717.1"/>
    </source>
</evidence>
<reference evidence="3" key="1">
    <citation type="submission" date="2017-03" db="EMBL/GenBank/DDBJ databases">
        <title>Phytopthora megakarya and P. palmivora, two closely related causual agents of cacao black pod achieved similar genome size and gene model numbers by different mechanisms.</title>
        <authorList>
            <person name="Ali S."/>
            <person name="Shao J."/>
            <person name="Larry D.J."/>
            <person name="Kronmiller B."/>
            <person name="Shen D."/>
            <person name="Strem M.D."/>
            <person name="Melnick R.L."/>
            <person name="Guiltinan M.J."/>
            <person name="Tyler B.M."/>
            <person name="Meinhardt L.W."/>
            <person name="Bailey B.A."/>
        </authorList>
    </citation>
    <scope>NUCLEOTIDE SEQUENCE [LARGE SCALE GENOMIC DNA]</scope>
    <source>
        <strain evidence="3">zdho120</strain>
    </source>
</reference>
<organism evidence="2 3">
    <name type="scientific">Phytophthora megakarya</name>
    <dbReference type="NCBI Taxonomy" id="4795"/>
    <lineage>
        <taxon>Eukaryota</taxon>
        <taxon>Sar</taxon>
        <taxon>Stramenopiles</taxon>
        <taxon>Oomycota</taxon>
        <taxon>Peronosporomycetes</taxon>
        <taxon>Peronosporales</taxon>
        <taxon>Peronosporaceae</taxon>
        <taxon>Phytophthora</taxon>
    </lineage>
</organism>
<comment type="caution">
    <text evidence="2">The sequence shown here is derived from an EMBL/GenBank/DDBJ whole genome shotgun (WGS) entry which is preliminary data.</text>
</comment>
<name>A0A225W9Q4_9STRA</name>
<dbReference type="OrthoDB" id="106612at2759"/>
<feature type="compositionally biased region" description="Polar residues" evidence="1">
    <location>
        <begin position="91"/>
        <end position="102"/>
    </location>
</feature>
<evidence type="ECO:0000313" key="3">
    <source>
        <dbReference type="Proteomes" id="UP000198211"/>
    </source>
</evidence>
<feature type="region of interest" description="Disordered" evidence="1">
    <location>
        <begin position="58"/>
        <end position="102"/>
    </location>
</feature>
<feature type="compositionally biased region" description="Polar residues" evidence="1">
    <location>
        <begin position="146"/>
        <end position="186"/>
    </location>
</feature>
<accession>A0A225W9Q4</accession>
<dbReference type="AlphaFoldDB" id="A0A225W9Q4"/>
<keyword evidence="3" id="KW-1185">Reference proteome</keyword>
<feature type="compositionally biased region" description="Polar residues" evidence="1">
    <location>
        <begin position="128"/>
        <end position="138"/>
    </location>
</feature>
<dbReference type="EMBL" id="NBNE01001509">
    <property type="protein sequence ID" value="OWZ13717.1"/>
    <property type="molecule type" value="Genomic_DNA"/>
</dbReference>
<sequence length="203" mass="22677">MTTNTATAASNRVGWTRTRFSSKPPLDLHRRCAETIERCSAKLRERQRKMERLNLVLPLPNSCPEKRTTPPRPTKRNKHSVGSVRNRDKSSSNVTSPAWSISSRSARLRFDAMTMSPLVNRNSERQMKTISPFQVSNTKRSDKTTQESTPASQSEDTVDLSSAEKSPGSAQEKSTELSPTWAQRQQDFMAAIEAEADASPLQA</sequence>